<evidence type="ECO:0000256" key="12">
    <source>
        <dbReference type="SAM" id="Phobius"/>
    </source>
</evidence>
<dbReference type="InterPro" id="IPR051084">
    <property type="entry name" value="H+-coupled_symporters"/>
</dbReference>
<evidence type="ECO:0000259" key="13">
    <source>
        <dbReference type="PROSITE" id="PS50850"/>
    </source>
</evidence>
<dbReference type="Pfam" id="PF07690">
    <property type="entry name" value="MFS_1"/>
    <property type="match status" value="1"/>
</dbReference>
<keyword evidence="5 12" id="KW-0812">Transmembrane</keyword>
<keyword evidence="7 12" id="KW-1133">Transmembrane helix</keyword>
<dbReference type="AlphaFoldDB" id="A0A243QCJ8"/>
<comment type="caution">
    <text evidence="14">The sequence shown here is derived from an EMBL/GenBank/DDBJ whole genome shotgun (WGS) entry which is preliminary data.</text>
</comment>
<comment type="function">
    <text evidence="9">May be a proton symporter involved in the uptake of osmolytes such as proline and glycine betaine.</text>
</comment>
<evidence type="ECO:0000256" key="9">
    <source>
        <dbReference type="ARBA" id="ARBA00037295"/>
    </source>
</evidence>
<feature type="transmembrane region" description="Helical" evidence="12">
    <location>
        <begin position="355"/>
        <end position="380"/>
    </location>
</feature>
<feature type="transmembrane region" description="Helical" evidence="12">
    <location>
        <begin position="74"/>
        <end position="98"/>
    </location>
</feature>
<feature type="transmembrane region" description="Helical" evidence="12">
    <location>
        <begin position="267"/>
        <end position="287"/>
    </location>
</feature>
<evidence type="ECO:0000256" key="10">
    <source>
        <dbReference type="ARBA" id="ARBA00039918"/>
    </source>
</evidence>
<dbReference type="Proteomes" id="UP000194632">
    <property type="component" value="Unassembled WGS sequence"/>
</dbReference>
<feature type="transmembrane region" description="Helical" evidence="12">
    <location>
        <begin position="50"/>
        <end position="68"/>
    </location>
</feature>
<protein>
    <recommendedName>
        <fullName evidence="10">Putative proline/betaine transporter</fullName>
    </recommendedName>
</protein>
<dbReference type="GO" id="GO:0015293">
    <property type="term" value="F:symporter activity"/>
    <property type="evidence" value="ECO:0007669"/>
    <property type="project" value="UniProtKB-KW"/>
</dbReference>
<dbReference type="PANTHER" id="PTHR43528">
    <property type="entry name" value="ALPHA-KETOGLUTARATE PERMEASE"/>
    <property type="match status" value="1"/>
</dbReference>
<comment type="similarity">
    <text evidence="2">Belongs to the major facilitator superfamily. Metabolite:H+ Symporter (MHS) family (TC 2.A.1.6) family.</text>
</comment>
<dbReference type="PROSITE" id="PS50850">
    <property type="entry name" value="MFS"/>
    <property type="match status" value="1"/>
</dbReference>
<dbReference type="Gene3D" id="1.20.1250.20">
    <property type="entry name" value="MFS general substrate transporter like domains"/>
    <property type="match status" value="2"/>
</dbReference>
<keyword evidence="8 12" id="KW-0472">Membrane</keyword>
<feature type="region of interest" description="Disordered" evidence="11">
    <location>
        <begin position="1"/>
        <end position="32"/>
    </location>
</feature>
<evidence type="ECO:0000256" key="6">
    <source>
        <dbReference type="ARBA" id="ARBA00022847"/>
    </source>
</evidence>
<keyword evidence="3" id="KW-0813">Transport</keyword>
<accession>A0A243QCJ8</accession>
<evidence type="ECO:0000256" key="1">
    <source>
        <dbReference type="ARBA" id="ARBA00004651"/>
    </source>
</evidence>
<evidence type="ECO:0000256" key="8">
    <source>
        <dbReference type="ARBA" id="ARBA00023136"/>
    </source>
</evidence>
<feature type="transmembrane region" description="Helical" evidence="12">
    <location>
        <begin position="210"/>
        <end position="229"/>
    </location>
</feature>
<feature type="transmembrane region" description="Helical" evidence="12">
    <location>
        <begin position="330"/>
        <end position="349"/>
    </location>
</feature>
<evidence type="ECO:0000313" key="15">
    <source>
        <dbReference type="Proteomes" id="UP000194632"/>
    </source>
</evidence>
<comment type="subcellular location">
    <subcellularLocation>
        <location evidence="1">Cell membrane</location>
        <topology evidence="1">Multi-pass membrane protein</topology>
    </subcellularLocation>
</comment>
<feature type="compositionally biased region" description="Basic and acidic residues" evidence="11">
    <location>
        <begin position="1"/>
        <end position="14"/>
    </location>
</feature>
<dbReference type="InterPro" id="IPR011701">
    <property type="entry name" value="MFS"/>
</dbReference>
<dbReference type="OrthoDB" id="8953821at2"/>
<feature type="transmembrane region" description="Helical" evidence="12">
    <location>
        <begin position="175"/>
        <end position="198"/>
    </location>
</feature>
<keyword evidence="4" id="KW-1003">Cell membrane</keyword>
<keyword evidence="6" id="KW-0769">Symport</keyword>
<dbReference type="EMBL" id="NGFO01000007">
    <property type="protein sequence ID" value="OUC79470.1"/>
    <property type="molecule type" value="Genomic_DNA"/>
</dbReference>
<feature type="transmembrane region" description="Helical" evidence="12">
    <location>
        <begin position="299"/>
        <end position="318"/>
    </location>
</feature>
<dbReference type="GO" id="GO:0005886">
    <property type="term" value="C:plasma membrane"/>
    <property type="evidence" value="ECO:0007669"/>
    <property type="project" value="UniProtKB-SubCell"/>
</dbReference>
<evidence type="ECO:0000256" key="7">
    <source>
        <dbReference type="ARBA" id="ARBA00022989"/>
    </source>
</evidence>
<dbReference type="RefSeq" id="WP_086534883.1">
    <property type="nucleotide sequence ID" value="NZ_NGFO01000007.1"/>
</dbReference>
<name>A0A243QCJ8_9ACTN</name>
<dbReference type="InterPro" id="IPR036259">
    <property type="entry name" value="MFS_trans_sf"/>
</dbReference>
<feature type="transmembrane region" description="Helical" evidence="12">
    <location>
        <begin position="425"/>
        <end position="443"/>
    </location>
</feature>
<keyword evidence="15" id="KW-1185">Reference proteome</keyword>
<proteinExistence type="inferred from homology"/>
<dbReference type="STRING" id="417102.CA982_08450"/>
<organism evidence="14 15">
    <name type="scientific">Gordonia lacunae</name>
    <dbReference type="NCBI Taxonomy" id="417102"/>
    <lineage>
        <taxon>Bacteria</taxon>
        <taxon>Bacillati</taxon>
        <taxon>Actinomycetota</taxon>
        <taxon>Actinomycetes</taxon>
        <taxon>Mycobacteriales</taxon>
        <taxon>Gordoniaceae</taxon>
        <taxon>Gordonia</taxon>
    </lineage>
</organism>
<sequence length="453" mass="47962">MTNVEKPARADDRSPGAMPPDPHRAGEPQKSPAMARRAAIAGGVGTLIEYYDFAVYGFLAVVIAPLFFPSDSPVTSILATLAVFGVAYVARPLGGIFFGRLGDRRGRRSALVATVVCMGIACGILGLLPTHSSIGVLAPILLVLVRLAQGFSAGGEVGGAATYIAESAPAHRRGFFGSFTPIGSTLGFAVAAAVVGLVTLLTTDEQMESWGWRIPFLLALPLALICLRVRMKLEDTPEFEEMAEKQEVAKSPLLDVVRNNPRSVLKVVGIAIAMNGSGYIGLTYFNVYLINDLGFSKDSVYWTSAIAIALACATFPISGMMTDRFGRRPVLLFGYIAYIVIAFPAFMILGATGSIVVVGLVYFVYMTLNGVVQVPAFPLFTELFPRATRYTGVSLGFNIGTIAAGGTAPYVAAQLVESTGNAMAPAYWVVGVCLIGTVTLLAIRETNRTALPV</sequence>
<evidence type="ECO:0000313" key="14">
    <source>
        <dbReference type="EMBL" id="OUC79470.1"/>
    </source>
</evidence>
<reference evidence="14 15" key="1">
    <citation type="submission" date="2017-05" db="EMBL/GenBank/DDBJ databases">
        <title>Biotechnological potential of actinobacteria isolated from South African environments.</title>
        <authorList>
            <person name="Le Roes-Hill M."/>
            <person name="Prins A."/>
            <person name="Durrell K.A."/>
        </authorList>
    </citation>
    <scope>NUCLEOTIDE SEQUENCE [LARGE SCALE GENOMIC DNA]</scope>
    <source>
        <strain evidence="14">BS2</strain>
    </source>
</reference>
<gene>
    <name evidence="14" type="ORF">CA982_08450</name>
</gene>
<dbReference type="PANTHER" id="PTHR43528:SF1">
    <property type="entry name" value="ALPHA-KETOGLUTARATE PERMEASE"/>
    <property type="match status" value="1"/>
</dbReference>
<dbReference type="FunFam" id="1.20.1250.20:FF:000001">
    <property type="entry name" value="Dicarboxylate MFS transporter"/>
    <property type="match status" value="1"/>
</dbReference>
<evidence type="ECO:0000256" key="4">
    <source>
        <dbReference type="ARBA" id="ARBA00022475"/>
    </source>
</evidence>
<dbReference type="InterPro" id="IPR020846">
    <property type="entry name" value="MFS_dom"/>
</dbReference>
<feature type="transmembrane region" description="Helical" evidence="12">
    <location>
        <begin position="134"/>
        <end position="154"/>
    </location>
</feature>
<feature type="transmembrane region" description="Helical" evidence="12">
    <location>
        <begin position="110"/>
        <end position="128"/>
    </location>
</feature>
<evidence type="ECO:0000256" key="5">
    <source>
        <dbReference type="ARBA" id="ARBA00022692"/>
    </source>
</evidence>
<evidence type="ECO:0000256" key="11">
    <source>
        <dbReference type="SAM" id="MobiDB-lite"/>
    </source>
</evidence>
<evidence type="ECO:0000256" key="2">
    <source>
        <dbReference type="ARBA" id="ARBA00008240"/>
    </source>
</evidence>
<evidence type="ECO:0000256" key="3">
    <source>
        <dbReference type="ARBA" id="ARBA00022448"/>
    </source>
</evidence>
<feature type="domain" description="Major facilitator superfamily (MFS) profile" evidence="13">
    <location>
        <begin position="38"/>
        <end position="448"/>
    </location>
</feature>
<dbReference type="SUPFAM" id="SSF103473">
    <property type="entry name" value="MFS general substrate transporter"/>
    <property type="match status" value="1"/>
</dbReference>
<feature type="transmembrane region" description="Helical" evidence="12">
    <location>
        <begin position="392"/>
        <end position="413"/>
    </location>
</feature>